<dbReference type="InterPro" id="IPR029044">
    <property type="entry name" value="Nucleotide-diphossugar_trans"/>
</dbReference>
<proteinExistence type="predicted"/>
<evidence type="ECO:0000313" key="1">
    <source>
        <dbReference type="EMBL" id="VAX37975.1"/>
    </source>
</evidence>
<gene>
    <name evidence="1" type="ORF">MNBD_UNCLBAC01-1075</name>
</gene>
<reference evidence="1" key="1">
    <citation type="submission" date="2018-06" db="EMBL/GenBank/DDBJ databases">
        <authorList>
            <person name="Zhirakovskaya E."/>
        </authorList>
    </citation>
    <scope>NUCLEOTIDE SEQUENCE</scope>
</reference>
<feature type="non-terminal residue" evidence="1">
    <location>
        <position position="1"/>
    </location>
</feature>
<name>A0A3B1DZG0_9ZZZZ</name>
<dbReference type="Gene3D" id="3.90.550.10">
    <property type="entry name" value="Spore Coat Polysaccharide Biosynthesis Protein SpsA, Chain A"/>
    <property type="match status" value="1"/>
</dbReference>
<organism evidence="1">
    <name type="scientific">hydrothermal vent metagenome</name>
    <dbReference type="NCBI Taxonomy" id="652676"/>
    <lineage>
        <taxon>unclassified sequences</taxon>
        <taxon>metagenomes</taxon>
        <taxon>ecological metagenomes</taxon>
    </lineage>
</organism>
<sequence length="65" mass="7486">SFQGQKGHPPIFSSTLKKEFLDLNNLEGLNTISHHHKQNTVILPMNDSGIIQTFNTHEEFNKLIW</sequence>
<accession>A0A3B1DZG0</accession>
<dbReference type="AlphaFoldDB" id="A0A3B1DZG0"/>
<dbReference type="EMBL" id="UOGJ01000145">
    <property type="protein sequence ID" value="VAX37975.1"/>
    <property type="molecule type" value="Genomic_DNA"/>
</dbReference>
<protein>
    <submittedName>
        <fullName evidence="1">Uncharacterized protein</fullName>
    </submittedName>
</protein>